<organism evidence="1">
    <name type="scientific">Lentimicrobium saccharophilum</name>
    <dbReference type="NCBI Taxonomy" id="1678841"/>
    <lineage>
        <taxon>Bacteria</taxon>
        <taxon>Pseudomonadati</taxon>
        <taxon>Bacteroidota</taxon>
        <taxon>Bacteroidia</taxon>
        <taxon>Bacteroidales</taxon>
        <taxon>Lentimicrobiaceae</taxon>
        <taxon>Lentimicrobium</taxon>
    </lineage>
</organism>
<sequence>MKINKLKRTGAAVFLLLFVVLLLSSCADVTPIKECVKDEPYGFLGGLWHGVIAPVSFIGSLISDSIAMYAVNNNGGWYDFGFVPGAGILFGRGSRASR</sequence>
<dbReference type="PROSITE" id="PS51257">
    <property type="entry name" value="PROKAR_LIPOPROTEIN"/>
    <property type="match status" value="1"/>
</dbReference>
<reference evidence="1" key="1">
    <citation type="journal article" date="2015" name="Genome Announc.">
        <title>Draft Genome Sequence of Bacteroidales Strain TBC1, a Novel Isolate from a Methanogenic Wastewater Treatment System.</title>
        <authorList>
            <person name="Tourlousse D.M."/>
            <person name="Matsuura N."/>
            <person name="Sun L."/>
            <person name="Toyonaga M."/>
            <person name="Kuroda K."/>
            <person name="Ohashi A."/>
            <person name="Cruz R."/>
            <person name="Yamaguchi T."/>
            <person name="Sekiguchi Y."/>
        </authorList>
    </citation>
    <scope>NUCLEOTIDE SEQUENCE [LARGE SCALE GENOMIC DNA]</scope>
    <source>
        <strain evidence="1">TBC1</strain>
    </source>
</reference>
<dbReference type="Proteomes" id="UP000053091">
    <property type="component" value="Unassembled WGS sequence"/>
</dbReference>
<dbReference type="OrthoDB" id="165386at2"/>
<dbReference type="EMBL" id="DF968182">
    <property type="protein sequence ID" value="GAP44157.1"/>
    <property type="molecule type" value="Genomic_DNA"/>
</dbReference>
<gene>
    <name evidence="1" type="ORF">TBC1_112320</name>
</gene>
<accession>A0A0S7BUJ1</accession>
<proteinExistence type="predicted"/>
<evidence type="ECO:0000313" key="1">
    <source>
        <dbReference type="EMBL" id="GAP44157.1"/>
    </source>
</evidence>
<dbReference type="STRING" id="1678841.TBC1_112320"/>
<protein>
    <recommendedName>
        <fullName evidence="3">Lipoprotein</fullName>
    </recommendedName>
</protein>
<dbReference type="AlphaFoldDB" id="A0A0S7BUJ1"/>
<keyword evidence="2" id="KW-1185">Reference proteome</keyword>
<dbReference type="RefSeq" id="WP_062042468.1">
    <property type="nucleotide sequence ID" value="NZ_DF968182.1"/>
</dbReference>
<evidence type="ECO:0000313" key="2">
    <source>
        <dbReference type="Proteomes" id="UP000053091"/>
    </source>
</evidence>
<name>A0A0S7BUJ1_9BACT</name>
<evidence type="ECO:0008006" key="3">
    <source>
        <dbReference type="Google" id="ProtNLM"/>
    </source>
</evidence>